<evidence type="ECO:0008006" key="4">
    <source>
        <dbReference type="Google" id="ProtNLM"/>
    </source>
</evidence>
<organism evidence="3">
    <name type="scientific">uncultured Caudovirales phage</name>
    <dbReference type="NCBI Taxonomy" id="2100421"/>
    <lineage>
        <taxon>Viruses</taxon>
        <taxon>Duplodnaviria</taxon>
        <taxon>Heunggongvirae</taxon>
        <taxon>Uroviricota</taxon>
        <taxon>Caudoviricetes</taxon>
        <taxon>Peduoviridae</taxon>
        <taxon>Maltschvirus</taxon>
        <taxon>Maltschvirus maltsch</taxon>
    </lineage>
</organism>
<evidence type="ECO:0000313" key="2">
    <source>
        <dbReference type="EMBL" id="CAB4199390.1"/>
    </source>
</evidence>
<protein>
    <recommendedName>
        <fullName evidence="4">Major tail protein</fullName>
    </recommendedName>
</protein>
<dbReference type="Pfam" id="PF18906">
    <property type="entry name" value="Phage_tube_2"/>
    <property type="match status" value="1"/>
</dbReference>
<name>A0A6J7XEI9_9CAUD</name>
<dbReference type="EMBL" id="LR798385">
    <property type="protein sequence ID" value="CAB5228265.1"/>
    <property type="molecule type" value="Genomic_DNA"/>
</dbReference>
<accession>A0A6J7XEI9</accession>
<evidence type="ECO:0000313" key="1">
    <source>
        <dbReference type="EMBL" id="CAB4183161.1"/>
    </source>
</evidence>
<dbReference type="EMBL" id="LR797042">
    <property type="protein sequence ID" value="CAB4183161.1"/>
    <property type="molecule type" value="Genomic_DNA"/>
</dbReference>
<dbReference type="InterPro" id="IPR044000">
    <property type="entry name" value="Phage_tube_2"/>
</dbReference>
<sequence>MAGLKGNVAWWAVGKQADKTTAATTCVVKAPFVGGSISVTRETANLAETDSSRDQGISYVTRTGVEGGPEAYVRDASIHTILEGVLGTKTDSGTGSNYSHAITPANDLPYYTFWRNQSDVLYEQFTGCKFSEVTIKGEAGAPLTVTTAIMGLTPTRSDTEFATSAAVTSVESGPVYSYNETTVSFGGTVTSGLITGSPTVVHNVRSVEVQISNNVSMQQTDNVVPYDLAAAQRTVNVSFDLILETLDEYNKFFYGGVSGTTAGSSIYTTPMQIKFSKTANNSLTFDIPSVAYEAFPVQPNPNGDPIVVSVRAQAQRTGSAANPIITATVKNQKAT</sequence>
<gene>
    <name evidence="1" type="ORF">UFOVP1084_39</name>
    <name evidence="2" type="ORF">UFOVP1328_39</name>
    <name evidence="3" type="ORF">UFOVP1532_7</name>
</gene>
<reference evidence="3" key="1">
    <citation type="submission" date="2020-05" db="EMBL/GenBank/DDBJ databases">
        <authorList>
            <person name="Chiriac C."/>
            <person name="Salcher M."/>
            <person name="Ghai R."/>
            <person name="Kavagutti S V."/>
        </authorList>
    </citation>
    <scope>NUCLEOTIDE SEQUENCE</scope>
</reference>
<evidence type="ECO:0000313" key="3">
    <source>
        <dbReference type="EMBL" id="CAB5228265.1"/>
    </source>
</evidence>
<proteinExistence type="predicted"/>
<dbReference type="EMBL" id="LR797278">
    <property type="protein sequence ID" value="CAB4199390.1"/>
    <property type="molecule type" value="Genomic_DNA"/>
</dbReference>